<evidence type="ECO:0000313" key="2">
    <source>
        <dbReference type="EMBL" id="MFC5455703.1"/>
    </source>
</evidence>
<feature type="transmembrane region" description="Helical" evidence="1">
    <location>
        <begin position="7"/>
        <end position="32"/>
    </location>
</feature>
<sequence>MKLIRDLVVLGSGIVSALYLLNVGFGIVEFIPDNTPIFGNLDEAAATALLINCLAYFGVDLGHFFKRKEEPGKPEPKTHDIDVSK</sequence>
<keyword evidence="1" id="KW-1133">Transmembrane helix</keyword>
<name>A0ABW0KQE0_9BACT</name>
<keyword evidence="1" id="KW-0812">Transmembrane</keyword>
<keyword evidence="3" id="KW-1185">Reference proteome</keyword>
<organism evidence="2 3">
    <name type="scientific">Prosthecobacter fluviatilis</name>
    <dbReference type="NCBI Taxonomy" id="445931"/>
    <lineage>
        <taxon>Bacteria</taxon>
        <taxon>Pseudomonadati</taxon>
        <taxon>Verrucomicrobiota</taxon>
        <taxon>Verrucomicrobiia</taxon>
        <taxon>Verrucomicrobiales</taxon>
        <taxon>Verrucomicrobiaceae</taxon>
        <taxon>Prosthecobacter</taxon>
    </lineage>
</organism>
<keyword evidence="1" id="KW-0472">Membrane</keyword>
<dbReference type="Proteomes" id="UP001596052">
    <property type="component" value="Unassembled WGS sequence"/>
</dbReference>
<accession>A0ABW0KQE0</accession>
<feature type="transmembrane region" description="Helical" evidence="1">
    <location>
        <begin position="44"/>
        <end position="65"/>
    </location>
</feature>
<protein>
    <submittedName>
        <fullName evidence="2">DUF1232 domain-containing protein</fullName>
    </submittedName>
</protein>
<evidence type="ECO:0000313" key="3">
    <source>
        <dbReference type="Proteomes" id="UP001596052"/>
    </source>
</evidence>
<evidence type="ECO:0000256" key="1">
    <source>
        <dbReference type="SAM" id="Phobius"/>
    </source>
</evidence>
<proteinExistence type="predicted"/>
<dbReference type="RefSeq" id="WP_377167041.1">
    <property type="nucleotide sequence ID" value="NZ_JBHSMQ010000004.1"/>
</dbReference>
<comment type="caution">
    <text evidence="2">The sequence shown here is derived from an EMBL/GenBank/DDBJ whole genome shotgun (WGS) entry which is preliminary data.</text>
</comment>
<gene>
    <name evidence="2" type="ORF">ACFQDI_12615</name>
</gene>
<dbReference type="EMBL" id="JBHSMQ010000004">
    <property type="protein sequence ID" value="MFC5455703.1"/>
    <property type="molecule type" value="Genomic_DNA"/>
</dbReference>
<reference evidence="3" key="1">
    <citation type="journal article" date="2019" name="Int. J. Syst. Evol. Microbiol.">
        <title>The Global Catalogue of Microorganisms (GCM) 10K type strain sequencing project: providing services to taxonomists for standard genome sequencing and annotation.</title>
        <authorList>
            <consortium name="The Broad Institute Genomics Platform"/>
            <consortium name="The Broad Institute Genome Sequencing Center for Infectious Disease"/>
            <person name="Wu L."/>
            <person name="Ma J."/>
        </authorList>
    </citation>
    <scope>NUCLEOTIDE SEQUENCE [LARGE SCALE GENOMIC DNA]</scope>
    <source>
        <strain evidence="3">CGMCC 4.1469</strain>
    </source>
</reference>